<dbReference type="RefSeq" id="WP_074837561.1">
    <property type="nucleotide sequence ID" value="NZ_FNYY01000013.1"/>
</dbReference>
<keyword evidence="9" id="KW-1185">Reference proteome</keyword>
<dbReference type="PANTHER" id="PTHR43649:SF28">
    <property type="entry name" value="BINDING PROTEIN COMPONENT OF ABC SUGAR TRANSPORTER-RELATED"/>
    <property type="match status" value="1"/>
</dbReference>
<comment type="similarity">
    <text evidence="2">Belongs to the bacterial solute-binding protein 1 family.</text>
</comment>
<sequence>MTTHIRLGLYGAAALAVATTTTMAQDAPSIELLHWWDGASGEAVQTMRGLFEEKGGTWKDTTVSGEGASAMATLRARALAGNPPGAVVLKGPDIQEWGSHGFLRDINAIAETEGWNDLLAPTIQGAMQYDGAYVAFPVTVHRNNWMYTSVKALDAVGAEPPTTWEEFNAVATKMQDAGIIPVALGGQKWQEITLFEAVGLGMGVDWYRDAFVNLDDTALNAPEMQATLEQLRTMMGWVDSASPGRDYEQTAAMMLAGEAGFQFMGDWELGALAQQDAEVGVDFLCLVTPNNQGDPAFLLNADSIALFNTEDANELAGQESFARIGMSETFQTAFNKVKGSIPPRSDIDLADFHTCQQKSAEDLVAASDAGNVVLSMGHSMAVPGNVRGAIMDAVSEYMNTDMSPDDGAEAIRTAIEITR</sequence>
<dbReference type="GeneID" id="80819572"/>
<feature type="signal peptide" evidence="7">
    <location>
        <begin position="1"/>
        <end position="24"/>
    </location>
</feature>
<evidence type="ECO:0000256" key="6">
    <source>
        <dbReference type="ARBA" id="ARBA00049753"/>
    </source>
</evidence>
<evidence type="ECO:0000313" key="9">
    <source>
        <dbReference type="Proteomes" id="UP000182932"/>
    </source>
</evidence>
<evidence type="ECO:0000256" key="3">
    <source>
        <dbReference type="ARBA" id="ARBA00022448"/>
    </source>
</evidence>
<gene>
    <name evidence="8" type="ORF">SAMN04487940_11336</name>
</gene>
<dbReference type="Gene3D" id="3.40.190.10">
    <property type="entry name" value="Periplasmic binding protein-like II"/>
    <property type="match status" value="2"/>
</dbReference>
<dbReference type="SUPFAM" id="SSF53850">
    <property type="entry name" value="Periplasmic binding protein-like II"/>
    <property type="match status" value="1"/>
</dbReference>
<evidence type="ECO:0000256" key="7">
    <source>
        <dbReference type="SAM" id="SignalP"/>
    </source>
</evidence>
<evidence type="ECO:0000256" key="4">
    <source>
        <dbReference type="ARBA" id="ARBA00022729"/>
    </source>
</evidence>
<feature type="chain" id="PRO_5036871715" description="Probable sugar-binding periplasmic protein" evidence="7">
    <location>
        <begin position="25"/>
        <end position="419"/>
    </location>
</feature>
<comment type="subcellular location">
    <subcellularLocation>
        <location evidence="1">Periplasm</location>
    </subcellularLocation>
</comment>
<reference evidence="8 9" key="1">
    <citation type="submission" date="2016-10" db="EMBL/GenBank/DDBJ databases">
        <authorList>
            <person name="Varghese N."/>
            <person name="Submissions S."/>
        </authorList>
    </citation>
    <scope>NUCLEOTIDE SEQUENCE [LARGE SCALE GENOMIC DNA]</scope>
    <source>
        <strain evidence="8 9">FF3</strain>
    </source>
</reference>
<evidence type="ECO:0000256" key="2">
    <source>
        <dbReference type="ARBA" id="ARBA00008520"/>
    </source>
</evidence>
<comment type="caution">
    <text evidence="8">The sequence shown here is derived from an EMBL/GenBank/DDBJ whole genome shotgun (WGS) entry which is preliminary data.</text>
</comment>
<keyword evidence="4 7" id="KW-0732">Signal</keyword>
<comment type="function">
    <text evidence="5">Part of a binding-protein-dependent transport system for a sugar.</text>
</comment>
<evidence type="ECO:0000256" key="1">
    <source>
        <dbReference type="ARBA" id="ARBA00004418"/>
    </source>
</evidence>
<keyword evidence="3" id="KW-0813">Transport</keyword>
<name>A0A975ZPJ7_9RHOB</name>
<accession>A0A975ZPJ7</accession>
<dbReference type="AlphaFoldDB" id="A0A975ZPJ7"/>
<dbReference type="GO" id="GO:0042597">
    <property type="term" value="C:periplasmic space"/>
    <property type="evidence" value="ECO:0007669"/>
    <property type="project" value="UniProtKB-SubCell"/>
</dbReference>
<dbReference type="InterPro" id="IPR006059">
    <property type="entry name" value="SBP"/>
</dbReference>
<protein>
    <recommendedName>
        <fullName evidence="6">Probable sugar-binding periplasmic protein</fullName>
    </recommendedName>
</protein>
<organism evidence="8 9">
    <name type="scientific">Marinovum algicola</name>
    <dbReference type="NCBI Taxonomy" id="42444"/>
    <lineage>
        <taxon>Bacteria</taxon>
        <taxon>Pseudomonadati</taxon>
        <taxon>Pseudomonadota</taxon>
        <taxon>Alphaproteobacteria</taxon>
        <taxon>Rhodobacterales</taxon>
        <taxon>Roseobacteraceae</taxon>
        <taxon>Marinovum</taxon>
    </lineage>
</organism>
<proteinExistence type="inferred from homology"/>
<dbReference type="EMBL" id="FNYY01000013">
    <property type="protein sequence ID" value="SEJ89761.1"/>
    <property type="molecule type" value="Genomic_DNA"/>
</dbReference>
<evidence type="ECO:0000313" key="8">
    <source>
        <dbReference type="EMBL" id="SEJ89761.1"/>
    </source>
</evidence>
<dbReference type="PANTHER" id="PTHR43649">
    <property type="entry name" value="ARABINOSE-BINDING PROTEIN-RELATED"/>
    <property type="match status" value="1"/>
</dbReference>
<dbReference type="InterPro" id="IPR050490">
    <property type="entry name" value="Bact_solute-bd_prot1"/>
</dbReference>
<evidence type="ECO:0000256" key="5">
    <source>
        <dbReference type="ARBA" id="ARBA00049629"/>
    </source>
</evidence>
<dbReference type="Pfam" id="PF13416">
    <property type="entry name" value="SBP_bac_8"/>
    <property type="match status" value="1"/>
</dbReference>
<dbReference type="Proteomes" id="UP000182932">
    <property type="component" value="Unassembled WGS sequence"/>
</dbReference>